<name>A0A365XZN0_9BACT</name>
<evidence type="ECO:0000259" key="1">
    <source>
        <dbReference type="Pfam" id="PF21012"/>
    </source>
</evidence>
<proteinExistence type="predicted"/>
<protein>
    <recommendedName>
        <fullName evidence="1">DUF6850 domain-containing protein</fullName>
    </recommendedName>
</protein>
<dbReference type="InterPro" id="IPR049236">
    <property type="entry name" value="DUF6850"/>
</dbReference>
<sequence length="508" mass="57322">MSAGAFAQQQGAADSVWYYGPALDRYRWSMQSIAAMQRYGVTDAGIASLEASRETGGFRLSQLPQQHSVVTFHSEGIRTLGRFKAYGSFSYSRLSDDSVSWQLQGMPDLDRPYYLAARKAGDFQRQRYQISGRVSYELLPRKVFVGTGVYYLYNTAYRTQDPRPAVKDFELKVSPDIAVNAGRHTLGLTPTLGYTFEKTEISYTNKQFQNNFDSVPERRTWMVMGMGYRQPRPGGDNAIRTTSNIAGITLTDVYSRKEWTFQMSAGYTWRRYRFGSYLESSLNESLWGTYSLEDYQLQAAVYKGQQHSWQLAVKRSVGDDINRYQVNNTAAALNGTNYTYRATAASLHYSFVAPAGRKVTPGMEADISMLSVNKHDYISTQHLQFTMLTPEVAGVLHVNNAHADRFRLKLSAGASLPVQTSAGVSALQLGDMELDVLYHDYYYRRSKALTGGLSAQYMTRRLLKSVPAGISAYMRYTQRLGNESYLFPEIRPVGPFRALYGISLNIYL</sequence>
<accession>A0A365XZN0</accession>
<feature type="domain" description="DUF6850" evidence="1">
    <location>
        <begin position="35"/>
        <end position="507"/>
    </location>
</feature>
<dbReference type="Pfam" id="PF21012">
    <property type="entry name" value="DUF6850"/>
    <property type="match status" value="1"/>
</dbReference>
<dbReference type="AlphaFoldDB" id="A0A365XZN0"/>
<organism evidence="2 3">
    <name type="scientific">Chitinophaga flava</name>
    <dbReference type="NCBI Taxonomy" id="2259036"/>
    <lineage>
        <taxon>Bacteria</taxon>
        <taxon>Pseudomonadati</taxon>
        <taxon>Bacteroidota</taxon>
        <taxon>Chitinophagia</taxon>
        <taxon>Chitinophagales</taxon>
        <taxon>Chitinophagaceae</taxon>
        <taxon>Chitinophaga</taxon>
    </lineage>
</organism>
<reference evidence="2 3" key="1">
    <citation type="submission" date="2018-05" db="EMBL/GenBank/DDBJ databases">
        <title>Chitinophaga sp. K3CV102501T nov., isolated from isolated from a monsoon evergreen broad-leaved forest soil.</title>
        <authorList>
            <person name="Lv Y."/>
        </authorList>
    </citation>
    <scope>NUCLEOTIDE SEQUENCE [LARGE SCALE GENOMIC DNA]</scope>
    <source>
        <strain evidence="2 3">GDMCC 1.1325</strain>
    </source>
</reference>
<comment type="caution">
    <text evidence="2">The sequence shown here is derived from an EMBL/GenBank/DDBJ whole genome shotgun (WGS) entry which is preliminary data.</text>
</comment>
<evidence type="ECO:0000313" key="2">
    <source>
        <dbReference type="EMBL" id="RBL91124.1"/>
    </source>
</evidence>
<evidence type="ECO:0000313" key="3">
    <source>
        <dbReference type="Proteomes" id="UP000253410"/>
    </source>
</evidence>
<gene>
    <name evidence="2" type="ORF">DF182_00440</name>
</gene>
<dbReference type="Proteomes" id="UP000253410">
    <property type="component" value="Unassembled WGS sequence"/>
</dbReference>
<keyword evidence="3" id="KW-1185">Reference proteome</keyword>
<dbReference type="EMBL" id="QFFJ01000001">
    <property type="protein sequence ID" value="RBL91124.1"/>
    <property type="molecule type" value="Genomic_DNA"/>
</dbReference>